<dbReference type="Pfam" id="PF07022">
    <property type="entry name" value="Phage_CI_repr"/>
    <property type="match status" value="1"/>
</dbReference>
<dbReference type="GO" id="GO:0045892">
    <property type="term" value="P:negative regulation of DNA-templated transcription"/>
    <property type="evidence" value="ECO:0007669"/>
    <property type="project" value="InterPro"/>
</dbReference>
<dbReference type="InterPro" id="IPR010744">
    <property type="entry name" value="Phage_CI_N"/>
</dbReference>
<feature type="domain" description="Bacteriophage CI repressor N-terminal" evidence="1">
    <location>
        <begin position="14"/>
        <end position="53"/>
    </location>
</feature>
<organism evidence="2 3">
    <name type="scientific">Paracoccus yeei</name>
    <dbReference type="NCBI Taxonomy" id="147645"/>
    <lineage>
        <taxon>Bacteria</taxon>
        <taxon>Pseudomonadati</taxon>
        <taxon>Pseudomonadota</taxon>
        <taxon>Alphaproteobacteria</taxon>
        <taxon>Rhodobacterales</taxon>
        <taxon>Paracoccaceae</taxon>
        <taxon>Paracoccus</taxon>
    </lineage>
</organism>
<name>A0A2D2C484_9RHOB</name>
<protein>
    <recommendedName>
        <fullName evidence="1">Bacteriophage CI repressor N-terminal domain-containing protein</fullName>
    </recommendedName>
</protein>
<sequence length="156" mass="17661">MFAMRKSMPDDVDAIVSDLKKQFGVQSDQDLARHLHLGRSTISSWKARGAVPARYKRILSGEPASFALEPKEMTEEEGLALSLAIMRLMKSHGSVISDQRTFIVSAPHLWNLLLQEYHKALEDFTVQTKDHGSFHGWVNKFNVLAYDEFFGASHQD</sequence>
<dbReference type="EMBL" id="CP024422">
    <property type="protein sequence ID" value="ATQ57312.1"/>
    <property type="molecule type" value="Genomic_DNA"/>
</dbReference>
<evidence type="ECO:0000313" key="2">
    <source>
        <dbReference type="EMBL" id="ATQ57312.1"/>
    </source>
</evidence>
<reference evidence="2 3" key="1">
    <citation type="submission" date="2017-10" db="EMBL/GenBank/DDBJ databases">
        <title>Complete genome sequence of Paracoccus yeei TT13 isolated from human skin.</title>
        <authorList>
            <person name="Lee K."/>
            <person name="Lim J.Y."/>
            <person name="Hwang I."/>
        </authorList>
    </citation>
    <scope>NUCLEOTIDE SEQUENCE [LARGE SCALE GENOMIC DNA]</scope>
    <source>
        <strain evidence="2 3">TT13</strain>
    </source>
</reference>
<evidence type="ECO:0000313" key="3">
    <source>
        <dbReference type="Proteomes" id="UP000229314"/>
    </source>
</evidence>
<dbReference type="AlphaFoldDB" id="A0A2D2C484"/>
<dbReference type="Proteomes" id="UP000229314">
    <property type="component" value="Chromosome"/>
</dbReference>
<proteinExistence type="predicted"/>
<evidence type="ECO:0000259" key="1">
    <source>
        <dbReference type="Pfam" id="PF07022"/>
    </source>
</evidence>
<dbReference type="InterPro" id="IPR010982">
    <property type="entry name" value="Lambda_DNA-bd_dom_sf"/>
</dbReference>
<gene>
    <name evidence="2" type="ORF">PYTT13_16890</name>
</gene>
<dbReference type="GO" id="GO:0003677">
    <property type="term" value="F:DNA binding"/>
    <property type="evidence" value="ECO:0007669"/>
    <property type="project" value="InterPro"/>
</dbReference>
<dbReference type="Gene3D" id="1.10.260.40">
    <property type="entry name" value="lambda repressor-like DNA-binding domains"/>
    <property type="match status" value="1"/>
</dbReference>
<accession>A0A2D2C484</accession>